<proteinExistence type="predicted"/>
<dbReference type="Pfam" id="PF00514">
    <property type="entry name" value="Arm"/>
    <property type="match status" value="2"/>
</dbReference>
<comment type="pathway">
    <text evidence="2">Protein modification; protein ubiquitination.</text>
</comment>
<dbReference type="GO" id="GO:0005634">
    <property type="term" value="C:nucleus"/>
    <property type="evidence" value="ECO:0000318"/>
    <property type="project" value="GO_Central"/>
</dbReference>
<dbReference type="SUPFAM" id="SSF48371">
    <property type="entry name" value="ARM repeat"/>
    <property type="match status" value="1"/>
</dbReference>
<evidence type="ECO:0000313" key="10">
    <source>
        <dbReference type="Proteomes" id="UP000017836"/>
    </source>
</evidence>
<dbReference type="Pfam" id="PF25598">
    <property type="entry name" value="ARM_PUB"/>
    <property type="match status" value="1"/>
</dbReference>
<dbReference type="GO" id="GO:0005737">
    <property type="term" value="C:cytoplasm"/>
    <property type="evidence" value="ECO:0000318"/>
    <property type="project" value="GO_Central"/>
</dbReference>
<keyword evidence="6" id="KW-0833">Ubl conjugation pathway</keyword>
<evidence type="ECO:0000256" key="3">
    <source>
        <dbReference type="ARBA" id="ARBA00012483"/>
    </source>
</evidence>
<evidence type="ECO:0000256" key="6">
    <source>
        <dbReference type="ARBA" id="ARBA00022786"/>
    </source>
</evidence>
<keyword evidence="4" id="KW-0808">Transferase</keyword>
<dbReference type="PROSITE" id="PS50176">
    <property type="entry name" value="ARM_REPEAT"/>
    <property type="match status" value="1"/>
</dbReference>
<keyword evidence="10" id="KW-1185">Reference proteome</keyword>
<dbReference type="eggNOG" id="KOG0167">
    <property type="taxonomic scope" value="Eukaryota"/>
</dbReference>
<dbReference type="InterPro" id="IPR016024">
    <property type="entry name" value="ARM-type_fold"/>
</dbReference>
<evidence type="ECO:0000313" key="9">
    <source>
        <dbReference type="EMBL" id="ERN02753.1"/>
    </source>
</evidence>
<dbReference type="FunFam" id="1.25.10.10:FF:000082">
    <property type="entry name" value="RING-type E3 ubiquitin transferase"/>
    <property type="match status" value="1"/>
</dbReference>
<name>W1P4B4_AMBTC</name>
<evidence type="ECO:0000259" key="8">
    <source>
        <dbReference type="Pfam" id="PF25598"/>
    </source>
</evidence>
<comment type="catalytic activity">
    <reaction evidence="1">
        <text>S-ubiquitinyl-[E2 ubiquitin-conjugating enzyme]-L-cysteine + [acceptor protein]-L-lysine = [E2 ubiquitin-conjugating enzyme]-L-cysteine + N(6)-ubiquitinyl-[acceptor protein]-L-lysine.</text>
        <dbReference type="EC" id="2.3.2.27"/>
    </reaction>
</comment>
<evidence type="ECO:0000256" key="1">
    <source>
        <dbReference type="ARBA" id="ARBA00000900"/>
    </source>
</evidence>
<feature type="domain" description="U-box" evidence="8">
    <location>
        <begin position="210"/>
        <end position="337"/>
    </location>
</feature>
<dbReference type="GO" id="GO:0016567">
    <property type="term" value="P:protein ubiquitination"/>
    <property type="evidence" value="ECO:0007669"/>
    <property type="project" value="UniProtKB-ARBA"/>
</dbReference>
<dbReference type="Gene3D" id="1.25.10.10">
    <property type="entry name" value="Leucine-rich Repeat Variant"/>
    <property type="match status" value="2"/>
</dbReference>
<dbReference type="GO" id="GO:0061630">
    <property type="term" value="F:ubiquitin protein ligase activity"/>
    <property type="evidence" value="ECO:0007669"/>
    <property type="project" value="UniProtKB-EC"/>
</dbReference>
<dbReference type="Proteomes" id="UP000017836">
    <property type="component" value="Unassembled WGS sequence"/>
</dbReference>
<dbReference type="InterPro" id="IPR011989">
    <property type="entry name" value="ARM-like"/>
</dbReference>
<accession>W1P4B4</accession>
<evidence type="ECO:0000256" key="5">
    <source>
        <dbReference type="ARBA" id="ARBA00022737"/>
    </source>
</evidence>
<protein>
    <recommendedName>
        <fullName evidence="3">RING-type E3 ubiquitin transferase</fullName>
        <ecNumber evidence="3">2.3.2.27</ecNumber>
    </recommendedName>
</protein>
<dbReference type="STRING" id="13333.W1P4B4"/>
<evidence type="ECO:0000256" key="2">
    <source>
        <dbReference type="ARBA" id="ARBA00004906"/>
    </source>
</evidence>
<dbReference type="OrthoDB" id="7537227at2759"/>
<dbReference type="InterPro" id="IPR000225">
    <property type="entry name" value="Armadillo"/>
</dbReference>
<gene>
    <name evidence="9" type="ORF">AMTR_s00086p00031680</name>
</gene>
<evidence type="ECO:0000256" key="4">
    <source>
        <dbReference type="ARBA" id="ARBA00022679"/>
    </source>
</evidence>
<dbReference type="OMA" id="YMGRNFS"/>
<sequence>MGTDIPVSAHEYMRRRVVHTDPDSDHSLAFSDYNSDRSGEFSSTCPPSRTLLAACAADNSSDDALQQLVVELGSLSVDEQRRAAMEVRLLAKHKRENRLKLASAGAVKPLVALVQSPDPQVQEYGVTALLNLSLCDENKDLIAAAGAVKPLVRALRDGSTAAARENAACALLRLGIPEENRAPIGCAGAIEPLVNLLALGSFRGKKDAAAALFTLCSVRENKLRAVKAGAVKPLIEYMADFSSGMLEKAALVLDVLVGIREAKAAVVEEGGIPVLVEIIEVGSHRQKEFAVGILLQLCEESSVYRTLVAREGAIPPLVALSQNGTTRARQKAETLIPFLRQPRSGFHRSDD</sequence>
<dbReference type="Gramene" id="ERN02753">
    <property type="protein sequence ID" value="ERN02753"/>
    <property type="gene ID" value="AMTR_s00086p00031680"/>
</dbReference>
<dbReference type="HOGENOM" id="CLU_006348_2_1_1"/>
<dbReference type="PANTHER" id="PTHR23315">
    <property type="entry name" value="U BOX DOMAIN-CONTAINING"/>
    <property type="match status" value="1"/>
</dbReference>
<organism evidence="9 10">
    <name type="scientific">Amborella trichopoda</name>
    <dbReference type="NCBI Taxonomy" id="13333"/>
    <lineage>
        <taxon>Eukaryota</taxon>
        <taxon>Viridiplantae</taxon>
        <taxon>Streptophyta</taxon>
        <taxon>Embryophyta</taxon>
        <taxon>Tracheophyta</taxon>
        <taxon>Spermatophyta</taxon>
        <taxon>Magnoliopsida</taxon>
        <taxon>Amborellales</taxon>
        <taxon>Amborellaceae</taxon>
        <taxon>Amborella</taxon>
    </lineage>
</organism>
<dbReference type="SMART" id="SM00185">
    <property type="entry name" value="ARM"/>
    <property type="match status" value="5"/>
</dbReference>
<keyword evidence="5" id="KW-0677">Repeat</keyword>
<reference evidence="10" key="1">
    <citation type="journal article" date="2013" name="Science">
        <title>The Amborella genome and the evolution of flowering plants.</title>
        <authorList>
            <consortium name="Amborella Genome Project"/>
        </authorList>
    </citation>
    <scope>NUCLEOTIDE SEQUENCE [LARGE SCALE GENOMIC DNA]</scope>
</reference>
<feature type="repeat" description="ARM" evidence="7">
    <location>
        <begin position="105"/>
        <end position="147"/>
    </location>
</feature>
<dbReference type="AlphaFoldDB" id="W1P4B4"/>
<dbReference type="InterPro" id="IPR058678">
    <property type="entry name" value="ARM_PUB"/>
</dbReference>
<dbReference type="EMBL" id="KI394485">
    <property type="protein sequence ID" value="ERN02753.1"/>
    <property type="molecule type" value="Genomic_DNA"/>
</dbReference>
<dbReference type="PANTHER" id="PTHR23315:SF64">
    <property type="entry name" value="ARM REPEAT SUPERFAMILY PROTEIN"/>
    <property type="match status" value="1"/>
</dbReference>
<dbReference type="EC" id="2.3.2.27" evidence="3"/>
<evidence type="ECO:0000256" key="7">
    <source>
        <dbReference type="PROSITE-ProRule" id="PRU00259"/>
    </source>
</evidence>